<evidence type="ECO:0000313" key="7">
    <source>
        <dbReference type="EMBL" id="SLN28399.1"/>
    </source>
</evidence>
<feature type="region of interest" description="Disordered" evidence="5">
    <location>
        <begin position="1"/>
        <end position="24"/>
    </location>
</feature>
<evidence type="ECO:0000256" key="3">
    <source>
        <dbReference type="ARBA" id="ARBA00022989"/>
    </source>
</evidence>
<evidence type="ECO:0000256" key="1">
    <source>
        <dbReference type="ARBA" id="ARBA00004141"/>
    </source>
</evidence>
<keyword evidence="2 6" id="KW-0812">Transmembrane</keyword>
<dbReference type="GO" id="GO:0022857">
    <property type="term" value="F:transmembrane transporter activity"/>
    <property type="evidence" value="ECO:0007669"/>
    <property type="project" value="InterPro"/>
</dbReference>
<name>A0A1X6YQQ5_9RHOB</name>
<proteinExistence type="predicted"/>
<sequence>MNDTAQRSPTSSRSSDPVSAETTAPDPQITRAAWATRAVFFATGFITSCWAPLIPFVKTRVGADESTFGLLLLCLGGGALLAMPLAGALAAKLGARAVIAAAGLAMVPMLPLLTLMPGVLLLGLALALFGAFLNSVDVAMNIHAVEVERRAARPIMSGLHALYSVGSFSGAGAMALMLLAGLAPSLAATLGAAAAAAALLLALRGLLRTRGGTDTPAFAWPRGVVLLLAALSGISFLVEGAMLDWGALLAIERQLLPVEGAGLGYMVFAAAMVTARLIGDRVIARAGQMSVLLGGSLLAVAGIALLIAAPWTPLALAGYALTGFGVANMVPIFFSAAGRQRVMPPALAIASISTTGYAGVLMGPAVLGFAAEATSLATTFGALALVLLLIPASARAVTRL</sequence>
<organism evidence="7 8">
    <name type="scientific">Pseudooceanicola marinus</name>
    <dbReference type="NCBI Taxonomy" id="396013"/>
    <lineage>
        <taxon>Bacteria</taxon>
        <taxon>Pseudomonadati</taxon>
        <taxon>Pseudomonadota</taxon>
        <taxon>Alphaproteobacteria</taxon>
        <taxon>Rhodobacterales</taxon>
        <taxon>Paracoccaceae</taxon>
        <taxon>Pseudooceanicola</taxon>
    </lineage>
</organism>
<dbReference type="GO" id="GO:0016020">
    <property type="term" value="C:membrane"/>
    <property type="evidence" value="ECO:0007669"/>
    <property type="project" value="UniProtKB-SubCell"/>
</dbReference>
<evidence type="ECO:0000256" key="5">
    <source>
        <dbReference type="SAM" id="MobiDB-lite"/>
    </source>
</evidence>
<feature type="transmembrane region" description="Helical" evidence="6">
    <location>
        <begin position="376"/>
        <end position="397"/>
    </location>
</feature>
<feature type="transmembrane region" description="Helical" evidence="6">
    <location>
        <begin position="38"/>
        <end position="56"/>
    </location>
</feature>
<dbReference type="InterPro" id="IPR051788">
    <property type="entry name" value="MFS_Transporter"/>
</dbReference>
<feature type="transmembrane region" description="Helical" evidence="6">
    <location>
        <begin position="346"/>
        <end position="370"/>
    </location>
</feature>
<keyword evidence="3 6" id="KW-1133">Transmembrane helix</keyword>
<feature type="transmembrane region" description="Helical" evidence="6">
    <location>
        <begin position="119"/>
        <end position="140"/>
    </location>
</feature>
<evidence type="ECO:0000256" key="2">
    <source>
        <dbReference type="ARBA" id="ARBA00022692"/>
    </source>
</evidence>
<evidence type="ECO:0000256" key="4">
    <source>
        <dbReference type="ARBA" id="ARBA00023136"/>
    </source>
</evidence>
<dbReference type="Proteomes" id="UP000193963">
    <property type="component" value="Unassembled WGS sequence"/>
</dbReference>
<dbReference type="PANTHER" id="PTHR23514:SF13">
    <property type="entry name" value="INNER MEMBRANE PROTEIN YBJJ"/>
    <property type="match status" value="1"/>
</dbReference>
<dbReference type="CDD" id="cd17393">
    <property type="entry name" value="MFS_MosC_like"/>
    <property type="match status" value="1"/>
</dbReference>
<feature type="transmembrane region" description="Helical" evidence="6">
    <location>
        <begin position="68"/>
        <end position="86"/>
    </location>
</feature>
<feature type="transmembrane region" description="Helical" evidence="6">
    <location>
        <begin position="291"/>
        <end position="311"/>
    </location>
</feature>
<evidence type="ECO:0000313" key="8">
    <source>
        <dbReference type="Proteomes" id="UP000193963"/>
    </source>
</evidence>
<dbReference type="InterPro" id="IPR036259">
    <property type="entry name" value="MFS_trans_sf"/>
</dbReference>
<dbReference type="Gene3D" id="1.20.1250.20">
    <property type="entry name" value="MFS general substrate transporter like domains"/>
    <property type="match status" value="2"/>
</dbReference>
<gene>
    <name evidence="7" type="primary">ybjJ_1</name>
    <name evidence="7" type="ORF">PSM7751_01117</name>
</gene>
<dbReference type="SUPFAM" id="SSF103473">
    <property type="entry name" value="MFS general substrate transporter"/>
    <property type="match status" value="1"/>
</dbReference>
<feature type="transmembrane region" description="Helical" evidence="6">
    <location>
        <begin position="186"/>
        <end position="207"/>
    </location>
</feature>
<dbReference type="PANTHER" id="PTHR23514">
    <property type="entry name" value="BYPASS OF STOP CODON PROTEIN 6"/>
    <property type="match status" value="1"/>
</dbReference>
<evidence type="ECO:0000256" key="6">
    <source>
        <dbReference type="SAM" id="Phobius"/>
    </source>
</evidence>
<feature type="transmembrane region" description="Helical" evidence="6">
    <location>
        <begin position="258"/>
        <end position="279"/>
    </location>
</feature>
<keyword evidence="8" id="KW-1185">Reference proteome</keyword>
<reference evidence="8" key="1">
    <citation type="submission" date="2017-03" db="EMBL/GenBank/DDBJ databases">
        <authorList>
            <person name="Rodrigo-Torres L."/>
            <person name="Arahal R.D."/>
            <person name="Lucena T."/>
        </authorList>
    </citation>
    <scope>NUCLEOTIDE SEQUENCE [LARGE SCALE GENOMIC DNA]</scope>
    <source>
        <strain evidence="8">CECT 7751</strain>
    </source>
</reference>
<feature type="transmembrane region" description="Helical" evidence="6">
    <location>
        <begin position="219"/>
        <end position="238"/>
    </location>
</feature>
<dbReference type="InterPro" id="IPR011701">
    <property type="entry name" value="MFS"/>
</dbReference>
<feature type="transmembrane region" description="Helical" evidence="6">
    <location>
        <begin position="317"/>
        <end position="334"/>
    </location>
</feature>
<dbReference type="EMBL" id="FWFN01000002">
    <property type="protein sequence ID" value="SLN28399.1"/>
    <property type="molecule type" value="Genomic_DNA"/>
</dbReference>
<accession>A0A1X6YQQ5</accession>
<dbReference type="AlphaFoldDB" id="A0A1X6YQQ5"/>
<feature type="transmembrane region" description="Helical" evidence="6">
    <location>
        <begin position="161"/>
        <end position="180"/>
    </location>
</feature>
<dbReference type="Pfam" id="PF07690">
    <property type="entry name" value="MFS_1"/>
    <property type="match status" value="1"/>
</dbReference>
<protein>
    <submittedName>
        <fullName evidence="7">Inner membrane protein YbjJ</fullName>
    </submittedName>
</protein>
<feature type="compositionally biased region" description="Low complexity" evidence="5">
    <location>
        <begin position="7"/>
        <end position="19"/>
    </location>
</feature>
<dbReference type="RefSeq" id="WP_085887012.1">
    <property type="nucleotide sequence ID" value="NZ_FWFN01000002.1"/>
</dbReference>
<keyword evidence="4 6" id="KW-0472">Membrane</keyword>
<comment type="subcellular location">
    <subcellularLocation>
        <location evidence="1">Membrane</location>
        <topology evidence="1">Multi-pass membrane protein</topology>
    </subcellularLocation>
</comment>